<dbReference type="GO" id="GO:0004368">
    <property type="term" value="F:glycerol-3-phosphate dehydrogenase (quinone) activity"/>
    <property type="evidence" value="ECO:0007669"/>
    <property type="project" value="InterPro"/>
</dbReference>
<evidence type="ECO:0000256" key="5">
    <source>
        <dbReference type="ARBA" id="ARBA00023002"/>
    </source>
</evidence>
<feature type="domain" description="Alpha-glycerophosphate oxidase C-terminal" evidence="7">
    <location>
        <begin position="456"/>
        <end position="580"/>
    </location>
</feature>
<dbReference type="Gene3D" id="3.30.9.10">
    <property type="entry name" value="D-Amino Acid Oxidase, subunit A, domain 2"/>
    <property type="match status" value="1"/>
</dbReference>
<reference evidence="8 9" key="1">
    <citation type="submission" date="2020-02" db="EMBL/GenBank/DDBJ databases">
        <title>Ideonella bacterium strain TBM-1.</title>
        <authorList>
            <person name="Chen W.-M."/>
        </authorList>
    </citation>
    <scope>NUCLEOTIDE SEQUENCE [LARGE SCALE GENOMIC DNA]</scope>
    <source>
        <strain evidence="8 9">TBM-1</strain>
    </source>
</reference>
<evidence type="ECO:0000313" key="9">
    <source>
        <dbReference type="Proteomes" id="UP000484255"/>
    </source>
</evidence>
<dbReference type="SUPFAM" id="SSF51905">
    <property type="entry name" value="FAD/NAD(P)-binding domain"/>
    <property type="match status" value="1"/>
</dbReference>
<dbReference type="InterPro" id="IPR006076">
    <property type="entry name" value="FAD-dep_OxRdtase"/>
</dbReference>
<dbReference type="InterPro" id="IPR031656">
    <property type="entry name" value="DAO_C"/>
</dbReference>
<dbReference type="InterPro" id="IPR038299">
    <property type="entry name" value="DAO_C_sf"/>
</dbReference>
<comment type="cofactor">
    <cofactor evidence="1">
        <name>FAD</name>
        <dbReference type="ChEBI" id="CHEBI:57692"/>
    </cofactor>
</comment>
<dbReference type="PRINTS" id="PR01001">
    <property type="entry name" value="FADG3PDH"/>
</dbReference>
<dbReference type="Pfam" id="PF01266">
    <property type="entry name" value="DAO"/>
    <property type="match status" value="1"/>
</dbReference>
<dbReference type="AlphaFoldDB" id="A0A7C9TN60"/>
<dbReference type="RefSeq" id="WP_163458978.1">
    <property type="nucleotide sequence ID" value="NZ_JAAGOH010000024.1"/>
</dbReference>
<evidence type="ECO:0000259" key="7">
    <source>
        <dbReference type="Pfam" id="PF16901"/>
    </source>
</evidence>
<sequence>MNAPLSPRVAAGAHAGPVAGASAAAASAHALLAQAARAAAQAPAAPGLPPLDLAASALNPAQRQRDLARAQDSVADVLVIGAGVTGAGAALDAAARGLKVVLVEAGDVATGTSSRSGKTFHGGLRYLEQLNFRLVAHAIAERDLMLHTLCPHIAWPEAFVFPLGAAWERLYVGAGVTLYDLFGLRHRAVPRQRHFSRRGLKAHFPSIDDTRAAGGIQYYDALMDEARHTLAVARTAAGLGAAVISGAPVVDFLKAADGAVQGVVVRDADTGQRHTLRARAVINAGGVWADELQRLAGASTFRVQPAKGVHLLLRGEAIDAQAGILARADDSVIIARRWYGQWLVGTTDTPWDRDKGRPVAEAADVRYLLDNLNRYLSRKVTLDDVLGTFAGLRPLLKPVEGQGTTSALSRDHAVLPGPVGLTTIVGGKYTTYRRMAEDVVNAALAGPGAPPAARPCPTAQLPLLGATAWASLRDEAPRLARTLDLPEPTVRLLLGRHGDQLAAVLAHAAEQPALARPLPGAPRVLGAEVCHAVAAEGARSLEDVMVRRLHLAWELPDGGDAVAPQVAALIAPLLGWSAEQTAAQVADYRAFVAGERAALAALRAEASRPATASAA</sequence>
<accession>A0A7C9TN60</accession>
<protein>
    <submittedName>
        <fullName evidence="8">Glycerol-3-phosphate dehydrogenase/oxidase</fullName>
    </submittedName>
</protein>
<dbReference type="Gene3D" id="1.10.8.870">
    <property type="entry name" value="Alpha-glycerophosphate oxidase, cap domain"/>
    <property type="match status" value="1"/>
</dbReference>
<keyword evidence="5" id="KW-0560">Oxidoreductase</keyword>
<dbReference type="PANTHER" id="PTHR11985">
    <property type="entry name" value="GLYCEROL-3-PHOSPHATE DEHYDROGENASE"/>
    <property type="match status" value="1"/>
</dbReference>
<keyword evidence="9" id="KW-1185">Reference proteome</keyword>
<dbReference type="SUPFAM" id="SSF54373">
    <property type="entry name" value="FAD-linked reductases, C-terminal domain"/>
    <property type="match status" value="1"/>
</dbReference>
<name>A0A7C9TN60_9BURK</name>
<gene>
    <name evidence="8" type="ORF">G3A44_17170</name>
</gene>
<dbReference type="InterPro" id="IPR036188">
    <property type="entry name" value="FAD/NAD-bd_sf"/>
</dbReference>
<evidence type="ECO:0000256" key="4">
    <source>
        <dbReference type="ARBA" id="ARBA00022827"/>
    </source>
</evidence>
<dbReference type="InterPro" id="IPR000447">
    <property type="entry name" value="G3P_DH_FAD-dep"/>
</dbReference>
<dbReference type="PANTHER" id="PTHR11985:SF31">
    <property type="entry name" value="GLYCEROL-3-PHOSPHATE DEHYDROGENASE 2"/>
    <property type="match status" value="1"/>
</dbReference>
<proteinExistence type="inferred from homology"/>
<dbReference type="Gene3D" id="3.50.50.60">
    <property type="entry name" value="FAD/NAD(P)-binding domain"/>
    <property type="match status" value="1"/>
</dbReference>
<dbReference type="EMBL" id="JAAGOH010000024">
    <property type="protein sequence ID" value="NDY92927.1"/>
    <property type="molecule type" value="Genomic_DNA"/>
</dbReference>
<feature type="domain" description="FAD dependent oxidoreductase" evidence="6">
    <location>
        <begin position="76"/>
        <end position="432"/>
    </location>
</feature>
<evidence type="ECO:0000256" key="2">
    <source>
        <dbReference type="ARBA" id="ARBA00007330"/>
    </source>
</evidence>
<comment type="similarity">
    <text evidence="2">Belongs to the FAD-dependent glycerol-3-phosphate dehydrogenase family.</text>
</comment>
<dbReference type="GO" id="GO:0046168">
    <property type="term" value="P:glycerol-3-phosphate catabolic process"/>
    <property type="evidence" value="ECO:0007669"/>
    <property type="project" value="TreeGrafter"/>
</dbReference>
<dbReference type="Pfam" id="PF16901">
    <property type="entry name" value="DAO_C"/>
    <property type="match status" value="1"/>
</dbReference>
<evidence type="ECO:0000313" key="8">
    <source>
        <dbReference type="EMBL" id="NDY92927.1"/>
    </source>
</evidence>
<evidence type="ECO:0000256" key="1">
    <source>
        <dbReference type="ARBA" id="ARBA00001974"/>
    </source>
</evidence>
<evidence type="ECO:0000256" key="3">
    <source>
        <dbReference type="ARBA" id="ARBA00022630"/>
    </source>
</evidence>
<dbReference type="PROSITE" id="PS00978">
    <property type="entry name" value="FAD_G3PDH_2"/>
    <property type="match status" value="1"/>
</dbReference>
<comment type="caution">
    <text evidence="8">The sequence shown here is derived from an EMBL/GenBank/DDBJ whole genome shotgun (WGS) entry which is preliminary data.</text>
</comment>
<dbReference type="Proteomes" id="UP000484255">
    <property type="component" value="Unassembled WGS sequence"/>
</dbReference>
<keyword evidence="4" id="KW-0274">FAD</keyword>
<evidence type="ECO:0000259" key="6">
    <source>
        <dbReference type="Pfam" id="PF01266"/>
    </source>
</evidence>
<organism evidence="8 9">
    <name type="scientific">Ideonella livida</name>
    <dbReference type="NCBI Taxonomy" id="2707176"/>
    <lineage>
        <taxon>Bacteria</taxon>
        <taxon>Pseudomonadati</taxon>
        <taxon>Pseudomonadota</taxon>
        <taxon>Betaproteobacteria</taxon>
        <taxon>Burkholderiales</taxon>
        <taxon>Sphaerotilaceae</taxon>
        <taxon>Ideonella</taxon>
    </lineage>
</organism>
<keyword evidence="3" id="KW-0285">Flavoprotein</keyword>